<feature type="non-terminal residue" evidence="1">
    <location>
        <position position="79"/>
    </location>
</feature>
<dbReference type="EMBL" id="GFAA01002634">
    <property type="protein sequence ID" value="JAU00801.1"/>
    <property type="molecule type" value="mRNA"/>
</dbReference>
<evidence type="ECO:0000313" key="1">
    <source>
        <dbReference type="EMBL" id="JAU00801.1"/>
    </source>
</evidence>
<reference evidence="1" key="1">
    <citation type="submission" date="2016-09" db="EMBL/GenBank/DDBJ databases">
        <authorList>
            <person name="Capua I."/>
            <person name="De Benedictis P."/>
            <person name="Joannis T."/>
            <person name="Lombin L.H."/>
            <person name="Cattoli G."/>
        </authorList>
    </citation>
    <scope>NUCLEOTIDE SEQUENCE</scope>
</reference>
<dbReference type="Gene3D" id="3.60.10.10">
    <property type="entry name" value="Endonuclease/exonuclease/phosphatase"/>
    <property type="match status" value="1"/>
</dbReference>
<name>A0A1E1XN81_AMBSC</name>
<reference evidence="1" key="2">
    <citation type="journal article" date="2017" name="Front. Cell. Infect. Microbiol.">
        <title>Analysis of the Salivary Gland Transcriptome of Unfed and Partially Fed Amblyomma sculptum Ticks and Descriptive Proteome of the Saliva.</title>
        <authorList>
            <person name="Esteves E."/>
            <person name="Maruyama S.R."/>
            <person name="Kawahara R."/>
            <person name="Fujita A."/>
            <person name="Martins L.A."/>
            <person name="Righi A.A."/>
            <person name="Costa F.B."/>
            <person name="Palmisano G."/>
            <person name="Labruna M.B."/>
            <person name="Sa-Nunes A."/>
            <person name="Ribeiro J.M.C."/>
            <person name="Fogaca A.C."/>
        </authorList>
    </citation>
    <scope>NUCLEOTIDE SEQUENCE</scope>
</reference>
<dbReference type="InterPro" id="IPR036691">
    <property type="entry name" value="Endo/exonu/phosph_ase_sf"/>
</dbReference>
<dbReference type="AlphaFoldDB" id="A0A1E1XN81"/>
<protein>
    <recommendedName>
        <fullName evidence="2">Tick transposon</fullName>
    </recommendedName>
</protein>
<accession>A0A1E1XN81</accession>
<organism evidence="1">
    <name type="scientific">Amblyomma sculptum</name>
    <name type="common">Tick</name>
    <dbReference type="NCBI Taxonomy" id="1581419"/>
    <lineage>
        <taxon>Eukaryota</taxon>
        <taxon>Metazoa</taxon>
        <taxon>Ecdysozoa</taxon>
        <taxon>Arthropoda</taxon>
        <taxon>Chelicerata</taxon>
        <taxon>Arachnida</taxon>
        <taxon>Acari</taxon>
        <taxon>Parasitiformes</taxon>
        <taxon>Ixodida</taxon>
        <taxon>Ixodoidea</taxon>
        <taxon>Ixodidae</taxon>
        <taxon>Amblyomminae</taxon>
        <taxon>Amblyomma</taxon>
    </lineage>
</organism>
<dbReference type="SUPFAM" id="SSF56219">
    <property type="entry name" value="DNase I-like"/>
    <property type="match status" value="1"/>
</dbReference>
<proteinExistence type="evidence at transcript level"/>
<feature type="non-terminal residue" evidence="1">
    <location>
        <position position="1"/>
    </location>
</feature>
<evidence type="ECO:0008006" key="2">
    <source>
        <dbReference type="Google" id="ProtNLM"/>
    </source>
</evidence>
<sequence>LLITHDADITIITETWLNEAIPDSEVIPNTHEIVRHDRTRRGGGVAIAIKKGLDYTVIPHNTGIEMVWILLRFNNLNIF</sequence>